<accession>A0A8D5JPR6</accession>
<dbReference type="EMBL" id="AP024110">
    <property type="protein sequence ID" value="BCM23786.1"/>
    <property type="molecule type" value="Genomic_DNA"/>
</dbReference>
<evidence type="ECO:0000313" key="12">
    <source>
        <dbReference type="EMBL" id="BCM23786.1"/>
    </source>
</evidence>
<keyword evidence="5 10" id="KW-0949">S-adenosyl-L-methionine</keyword>
<dbReference type="GO" id="GO:0005737">
    <property type="term" value="C:cytoplasm"/>
    <property type="evidence" value="ECO:0007669"/>
    <property type="project" value="UniProtKB-SubCell"/>
</dbReference>
<proteinExistence type="inferred from homology"/>
<keyword evidence="9 10" id="KW-0143">Chaperone</keyword>
<evidence type="ECO:0000256" key="4">
    <source>
        <dbReference type="ARBA" id="ARBA00022617"/>
    </source>
</evidence>
<dbReference type="InterPro" id="IPR010723">
    <property type="entry name" value="HemN_C"/>
</dbReference>
<dbReference type="InterPro" id="IPR034505">
    <property type="entry name" value="Coproporphyrinogen-III_oxidase"/>
</dbReference>
<dbReference type="PANTHER" id="PTHR13932:SF5">
    <property type="entry name" value="RADICAL S-ADENOSYL METHIONINE DOMAIN-CONTAINING PROTEIN 1, MITOCHONDRIAL"/>
    <property type="match status" value="1"/>
</dbReference>
<evidence type="ECO:0000256" key="10">
    <source>
        <dbReference type="RuleBase" id="RU364116"/>
    </source>
</evidence>
<dbReference type="AlphaFoldDB" id="A0A8D5JPR6"/>
<dbReference type="Pfam" id="PF06969">
    <property type="entry name" value="HemN_C"/>
    <property type="match status" value="1"/>
</dbReference>
<evidence type="ECO:0000259" key="11">
    <source>
        <dbReference type="PROSITE" id="PS51918"/>
    </source>
</evidence>
<dbReference type="Proteomes" id="UP000826722">
    <property type="component" value="Chromosome"/>
</dbReference>
<dbReference type="GO" id="GO:0004109">
    <property type="term" value="F:coproporphyrinogen oxidase activity"/>
    <property type="evidence" value="ECO:0007669"/>
    <property type="project" value="InterPro"/>
</dbReference>
<keyword evidence="8 10" id="KW-0411">Iron-sulfur</keyword>
<keyword evidence="13" id="KW-1185">Reference proteome</keyword>
<dbReference type="PANTHER" id="PTHR13932">
    <property type="entry name" value="COPROPORPHYRINIGEN III OXIDASE"/>
    <property type="match status" value="1"/>
</dbReference>
<dbReference type="CDD" id="cd01335">
    <property type="entry name" value="Radical_SAM"/>
    <property type="match status" value="1"/>
</dbReference>
<evidence type="ECO:0000256" key="5">
    <source>
        <dbReference type="ARBA" id="ARBA00022691"/>
    </source>
</evidence>
<evidence type="ECO:0000256" key="3">
    <source>
        <dbReference type="ARBA" id="ARBA00017228"/>
    </source>
</evidence>
<protein>
    <recommendedName>
        <fullName evidence="3 10">Heme chaperone HemW</fullName>
    </recommendedName>
</protein>
<reference evidence="12" key="1">
    <citation type="journal article" date="2021" name="Arch. Microbiol.">
        <title>Methyloradius palustris gen. nov., sp. nov., a methanol-oxidizing bacterium isolated from snow.</title>
        <authorList>
            <person name="Miyadera T."/>
            <person name="Kojima H."/>
            <person name="Fukui M."/>
        </authorList>
    </citation>
    <scope>NUCLEOTIDE SEQUENCE</scope>
    <source>
        <strain evidence="12">Zm11</strain>
    </source>
</reference>
<dbReference type="SUPFAM" id="SSF102114">
    <property type="entry name" value="Radical SAM enzymes"/>
    <property type="match status" value="1"/>
</dbReference>
<dbReference type="SMART" id="SM00729">
    <property type="entry name" value="Elp3"/>
    <property type="match status" value="1"/>
</dbReference>
<keyword evidence="4 10" id="KW-0349">Heme</keyword>
<evidence type="ECO:0000256" key="6">
    <source>
        <dbReference type="ARBA" id="ARBA00022723"/>
    </source>
</evidence>
<dbReference type="InterPro" id="IPR004559">
    <property type="entry name" value="HemW-like"/>
</dbReference>
<dbReference type="InterPro" id="IPR007197">
    <property type="entry name" value="rSAM"/>
</dbReference>
<comment type="subcellular location">
    <subcellularLocation>
        <location evidence="10">Cytoplasm</location>
    </subcellularLocation>
</comment>
<evidence type="ECO:0000256" key="2">
    <source>
        <dbReference type="ARBA" id="ARBA00006100"/>
    </source>
</evidence>
<dbReference type="Gene3D" id="3.20.20.70">
    <property type="entry name" value="Aldolase class I"/>
    <property type="match status" value="1"/>
</dbReference>
<comment type="cofactor">
    <cofactor evidence="1">
        <name>[4Fe-4S] cluster</name>
        <dbReference type="ChEBI" id="CHEBI:49883"/>
    </cofactor>
</comment>
<evidence type="ECO:0000256" key="8">
    <source>
        <dbReference type="ARBA" id="ARBA00023014"/>
    </source>
</evidence>
<dbReference type="NCBIfam" id="TIGR00539">
    <property type="entry name" value="hemN_rel"/>
    <property type="match status" value="1"/>
</dbReference>
<evidence type="ECO:0000256" key="1">
    <source>
        <dbReference type="ARBA" id="ARBA00001966"/>
    </source>
</evidence>
<dbReference type="KEGG" id="mpau:ZMTM_00450"/>
<gene>
    <name evidence="12" type="ORF">ZMTM_00450</name>
</gene>
<organism evidence="12 13">
    <name type="scientific">Methyloradius palustris</name>
    <dbReference type="NCBI Taxonomy" id="2778876"/>
    <lineage>
        <taxon>Bacteria</taxon>
        <taxon>Pseudomonadati</taxon>
        <taxon>Pseudomonadota</taxon>
        <taxon>Betaproteobacteria</taxon>
        <taxon>Nitrosomonadales</taxon>
        <taxon>Methylophilaceae</taxon>
        <taxon>Methyloradius</taxon>
    </lineage>
</organism>
<dbReference type="GO" id="GO:0051539">
    <property type="term" value="F:4 iron, 4 sulfur cluster binding"/>
    <property type="evidence" value="ECO:0007669"/>
    <property type="project" value="UniProtKB-UniRule"/>
</dbReference>
<name>A0A8D5JPR6_9PROT</name>
<dbReference type="Pfam" id="PF04055">
    <property type="entry name" value="Radical_SAM"/>
    <property type="match status" value="1"/>
</dbReference>
<keyword evidence="10" id="KW-0963">Cytoplasm</keyword>
<dbReference type="GO" id="GO:0006779">
    <property type="term" value="P:porphyrin-containing compound biosynthetic process"/>
    <property type="evidence" value="ECO:0007669"/>
    <property type="project" value="InterPro"/>
</dbReference>
<dbReference type="InterPro" id="IPR006638">
    <property type="entry name" value="Elp3/MiaA/NifB-like_rSAM"/>
</dbReference>
<evidence type="ECO:0000313" key="13">
    <source>
        <dbReference type="Proteomes" id="UP000826722"/>
    </source>
</evidence>
<keyword evidence="10" id="KW-0004">4Fe-4S</keyword>
<comment type="similarity">
    <text evidence="2">Belongs to the anaerobic coproporphyrinogen-III oxidase family. HemW subfamily.</text>
</comment>
<dbReference type="PROSITE" id="PS51918">
    <property type="entry name" value="RADICAL_SAM"/>
    <property type="match status" value="1"/>
</dbReference>
<dbReference type="InterPro" id="IPR013785">
    <property type="entry name" value="Aldolase_TIM"/>
</dbReference>
<keyword evidence="6 10" id="KW-0479">Metal-binding</keyword>
<keyword evidence="7 10" id="KW-0408">Iron</keyword>
<sequence>MRKCPYCDFNSHESPTTRGKGEIPEDAYVKALIADLEQAVPNIWGRKVRSIFFGGGTPSLFSAEAIDRILSAVRALVQLEYDAEITLEANPGTFEAERFAGFKAAGVNRLSLGIQSFNEQHLKALGRIHDATEARNAAAHAIEIFGNVNLDLMYALPEQTLQQALTDIETAIGLKPTHISAYHLTLEPNTAFHHSPPPLPDDDASAEMQEAIEDLLANNGYEHYETSAFAKKGKRSRHNLNYWLFGDYLGIGAGAHSKLSFHDHILRQSRTKHPNAYLKGVAENTHIDTERTLTSDDLGFEFMMNALRLTDGFHVDQFSATTGKPLLSIEPALKAAESKGLIVRTPTQIAPTMLGQRFLNELLQMFLVD</sequence>
<evidence type="ECO:0000256" key="9">
    <source>
        <dbReference type="ARBA" id="ARBA00023186"/>
    </source>
</evidence>
<evidence type="ECO:0000256" key="7">
    <source>
        <dbReference type="ARBA" id="ARBA00023004"/>
    </source>
</evidence>
<feature type="domain" description="Radical SAM core" evidence="11">
    <location>
        <begin position="1"/>
        <end position="222"/>
    </location>
</feature>
<comment type="function">
    <text evidence="10">Probably acts as a heme chaperone, transferring heme to an unknown acceptor. Binds one molecule of heme per monomer, possibly covalently. Binds 1 [4Fe-4S] cluster. The cluster is coordinated with 3 cysteines and an exchangeable S-adenosyl-L-methionine.</text>
</comment>
<dbReference type="InterPro" id="IPR058240">
    <property type="entry name" value="rSAM_sf"/>
</dbReference>
<dbReference type="GO" id="GO:0046872">
    <property type="term" value="F:metal ion binding"/>
    <property type="evidence" value="ECO:0007669"/>
    <property type="project" value="UniProtKB-UniRule"/>
</dbReference>